<evidence type="ECO:0000313" key="2">
    <source>
        <dbReference type="EMBL" id="PKR91136.1"/>
    </source>
</evidence>
<keyword evidence="3" id="KW-1185">Reference proteome</keyword>
<evidence type="ECO:0000259" key="1">
    <source>
        <dbReference type="Pfam" id="PF06094"/>
    </source>
</evidence>
<gene>
    <name evidence="2" type="ORF">CXZ10_06410</name>
</gene>
<proteinExistence type="predicted"/>
<dbReference type="InterPro" id="IPR009288">
    <property type="entry name" value="AIG2-like_dom"/>
</dbReference>
<sequence>MTLAENVLLFSYGTLQLRSVQIANFGRELKGRPDAMVGWHRAMVEITDPDVLAQSGETHHPIVSPSGNPADEVPGVVFEITPDELIAADGYEVADYKRVLVTLKSGTQAWVYVKA</sequence>
<keyword evidence="2" id="KW-0436">Ligase</keyword>
<dbReference type="Pfam" id="PF06094">
    <property type="entry name" value="GGACT"/>
    <property type="match status" value="1"/>
</dbReference>
<dbReference type="SUPFAM" id="SSF110857">
    <property type="entry name" value="Gamma-glutamyl cyclotransferase-like"/>
    <property type="match status" value="1"/>
</dbReference>
<name>A0A2N3M2N9_9HYPH</name>
<dbReference type="GO" id="GO:0016874">
    <property type="term" value="F:ligase activity"/>
    <property type="evidence" value="ECO:0007669"/>
    <property type="project" value="UniProtKB-KW"/>
</dbReference>
<dbReference type="Gene3D" id="3.10.490.10">
    <property type="entry name" value="Gamma-glutamyl cyclotransferase-like"/>
    <property type="match status" value="1"/>
</dbReference>
<dbReference type="OrthoDB" id="9798388at2"/>
<protein>
    <submittedName>
        <fullName evidence="2">UDP-N-acetylmuramate--alanine ligase</fullName>
    </submittedName>
</protein>
<dbReference type="Proteomes" id="UP000233491">
    <property type="component" value="Unassembled WGS sequence"/>
</dbReference>
<dbReference type="InterPro" id="IPR036568">
    <property type="entry name" value="GGCT-like_sf"/>
</dbReference>
<dbReference type="InterPro" id="IPR013024">
    <property type="entry name" value="GGCT-like"/>
</dbReference>
<dbReference type="CDD" id="cd06661">
    <property type="entry name" value="GGCT_like"/>
    <property type="match status" value="1"/>
</dbReference>
<evidence type="ECO:0000313" key="3">
    <source>
        <dbReference type="Proteomes" id="UP000233491"/>
    </source>
</evidence>
<dbReference type="EMBL" id="PJNW01000002">
    <property type="protein sequence ID" value="PKR91136.1"/>
    <property type="molecule type" value="Genomic_DNA"/>
</dbReference>
<organism evidence="2 3">
    <name type="scientific">Pleomorphomonas diazotrophica</name>
    <dbReference type="NCBI Taxonomy" id="1166257"/>
    <lineage>
        <taxon>Bacteria</taxon>
        <taxon>Pseudomonadati</taxon>
        <taxon>Pseudomonadota</taxon>
        <taxon>Alphaproteobacteria</taxon>
        <taxon>Hyphomicrobiales</taxon>
        <taxon>Pleomorphomonadaceae</taxon>
        <taxon>Pleomorphomonas</taxon>
    </lineage>
</organism>
<feature type="domain" description="Gamma-glutamylcyclotransferase AIG2-like" evidence="1">
    <location>
        <begin position="9"/>
        <end position="114"/>
    </location>
</feature>
<comment type="caution">
    <text evidence="2">The sequence shown here is derived from an EMBL/GenBank/DDBJ whole genome shotgun (WGS) entry which is preliminary data.</text>
</comment>
<dbReference type="AlphaFoldDB" id="A0A2N3M2N9"/>
<reference evidence="2 3" key="1">
    <citation type="submission" date="2017-12" db="EMBL/GenBank/DDBJ databases">
        <title>Anaerobic carbon monoxide metabolism by Pleomorphomonas carboxyditropha sp. nov., a new mesophilic hydrogenogenic carboxidotroph.</title>
        <authorList>
            <person name="Esquivel-Elizondo S."/>
            <person name="Krajmalnik-Brown R."/>
        </authorList>
    </citation>
    <scope>NUCLEOTIDE SEQUENCE [LARGE SCALE GENOMIC DNA]</scope>
    <source>
        <strain evidence="2 3">R5-392</strain>
    </source>
</reference>
<accession>A0A2N3M2N9</accession>